<sequence length="206" mass="22400">MAEHLLQRFATIGSTSTAGPPPTTATINSRIHHEPFMKYPVYGPGSGPEIFEEGEGFWASGSAPGFFPGQVPPPPPPPPPIPYRIPYGKYGKARFKGASVAILTFIGFLFFLSVLQNYIRDYSTTSSPTVIVLSSGATKENQAPQYPFLQKNDGLLSAEDDSYSYKKTSTGGKNRNKNPNQKRQFSSDVVSAPPPFFTDVLTVDGF</sequence>
<feature type="transmembrane region" description="Helical" evidence="2">
    <location>
        <begin position="98"/>
        <end position="119"/>
    </location>
</feature>
<dbReference type="AlphaFoldDB" id="A0A6I8U768"/>
<dbReference type="Proteomes" id="UP000008820">
    <property type="component" value="Chromosome 1"/>
</dbReference>
<keyword evidence="2" id="KW-1133">Transmembrane helix</keyword>
<dbReference type="EnsemblMetazoa" id="AAEL026608-RA">
    <property type="protein sequence ID" value="AAEL026608-PA"/>
    <property type="gene ID" value="AAEL026608"/>
</dbReference>
<protein>
    <submittedName>
        <fullName evidence="3">Uncharacterized protein</fullName>
    </submittedName>
</protein>
<reference evidence="3" key="2">
    <citation type="submission" date="2020-05" db="UniProtKB">
        <authorList>
            <consortium name="EnsemblMetazoa"/>
        </authorList>
    </citation>
    <scope>IDENTIFICATION</scope>
    <source>
        <strain evidence="3">LVP_AGWG</strain>
    </source>
</reference>
<keyword evidence="2" id="KW-0472">Membrane</keyword>
<evidence type="ECO:0000256" key="2">
    <source>
        <dbReference type="SAM" id="Phobius"/>
    </source>
</evidence>
<evidence type="ECO:0000313" key="3">
    <source>
        <dbReference type="EnsemblMetazoa" id="AAEL026608-PA"/>
    </source>
</evidence>
<accession>A0A6I8U768</accession>
<evidence type="ECO:0000256" key="1">
    <source>
        <dbReference type="SAM" id="MobiDB-lite"/>
    </source>
</evidence>
<evidence type="ECO:0000313" key="4">
    <source>
        <dbReference type="Proteomes" id="UP000008820"/>
    </source>
</evidence>
<gene>
    <name evidence="3" type="primary">110679872</name>
</gene>
<keyword evidence="2" id="KW-0812">Transmembrane</keyword>
<organism evidence="3 4">
    <name type="scientific">Aedes aegypti</name>
    <name type="common">Yellowfever mosquito</name>
    <name type="synonym">Culex aegypti</name>
    <dbReference type="NCBI Taxonomy" id="7159"/>
    <lineage>
        <taxon>Eukaryota</taxon>
        <taxon>Metazoa</taxon>
        <taxon>Ecdysozoa</taxon>
        <taxon>Arthropoda</taxon>
        <taxon>Hexapoda</taxon>
        <taxon>Insecta</taxon>
        <taxon>Pterygota</taxon>
        <taxon>Neoptera</taxon>
        <taxon>Endopterygota</taxon>
        <taxon>Diptera</taxon>
        <taxon>Nematocera</taxon>
        <taxon>Culicoidea</taxon>
        <taxon>Culicidae</taxon>
        <taxon>Culicinae</taxon>
        <taxon>Aedini</taxon>
        <taxon>Aedes</taxon>
        <taxon>Stegomyia</taxon>
    </lineage>
</organism>
<feature type="region of interest" description="Disordered" evidence="1">
    <location>
        <begin position="162"/>
        <end position="190"/>
    </location>
</feature>
<reference evidence="3 4" key="1">
    <citation type="submission" date="2017-06" db="EMBL/GenBank/DDBJ databases">
        <title>Aedes aegypti genome working group (AGWG) sequencing and assembly.</title>
        <authorList>
            <consortium name="Aedes aegypti Genome Working Group (AGWG)"/>
            <person name="Matthews B.J."/>
        </authorList>
    </citation>
    <scope>NUCLEOTIDE SEQUENCE [LARGE SCALE GENOMIC DNA]</scope>
    <source>
        <strain evidence="3 4">LVP_AGWG</strain>
    </source>
</reference>
<name>A0A6I8U768_AEDAE</name>
<proteinExistence type="predicted"/>
<dbReference type="InParanoid" id="A0A6I8U768"/>
<keyword evidence="4" id="KW-1185">Reference proteome</keyword>
<dbReference type="OrthoDB" id="7743345at2759"/>